<feature type="region of interest" description="Disordered" evidence="1">
    <location>
        <begin position="60"/>
        <end position="81"/>
    </location>
</feature>
<evidence type="ECO:0000313" key="2">
    <source>
        <dbReference type="EMBL" id="KAF7398545.1"/>
    </source>
</evidence>
<organism evidence="2 3">
    <name type="scientific">Vespula vulgaris</name>
    <name type="common">Yellow jacket</name>
    <name type="synonym">Wasp</name>
    <dbReference type="NCBI Taxonomy" id="7454"/>
    <lineage>
        <taxon>Eukaryota</taxon>
        <taxon>Metazoa</taxon>
        <taxon>Ecdysozoa</taxon>
        <taxon>Arthropoda</taxon>
        <taxon>Hexapoda</taxon>
        <taxon>Insecta</taxon>
        <taxon>Pterygota</taxon>
        <taxon>Neoptera</taxon>
        <taxon>Endopterygota</taxon>
        <taxon>Hymenoptera</taxon>
        <taxon>Apocrita</taxon>
        <taxon>Aculeata</taxon>
        <taxon>Vespoidea</taxon>
        <taxon>Vespidae</taxon>
        <taxon>Vespinae</taxon>
        <taxon>Vespula</taxon>
    </lineage>
</organism>
<name>A0A834K296_VESVU</name>
<keyword evidence="3" id="KW-1185">Reference proteome</keyword>
<evidence type="ECO:0000313" key="3">
    <source>
        <dbReference type="Proteomes" id="UP000614350"/>
    </source>
</evidence>
<accession>A0A834K296</accession>
<comment type="caution">
    <text evidence="2">The sequence shown here is derived from an EMBL/GenBank/DDBJ whole genome shotgun (WGS) entry which is preliminary data.</text>
</comment>
<protein>
    <submittedName>
        <fullName evidence="2">Uncharacterized protein</fullName>
    </submittedName>
</protein>
<dbReference type="AlphaFoldDB" id="A0A834K296"/>
<sequence>MAGNYRACRWTIKRDKINEHSERYVETACYPKETPPIVKYEFAHFPPVIREDREQVLRAGMVGSGGGGGGGGGGDSSEGFSGGERVVFAWRRFPSVWLPRH</sequence>
<dbReference type="Proteomes" id="UP000614350">
    <property type="component" value="Unassembled WGS sequence"/>
</dbReference>
<reference evidence="2" key="1">
    <citation type="journal article" date="2020" name="G3 (Bethesda)">
        <title>High-Quality Assemblies for Three Invasive Social Wasps from the &lt;i&gt;Vespula&lt;/i&gt; Genus.</title>
        <authorList>
            <person name="Harrop T.W.R."/>
            <person name="Guhlin J."/>
            <person name="McLaughlin G.M."/>
            <person name="Permina E."/>
            <person name="Stockwell P."/>
            <person name="Gilligan J."/>
            <person name="Le Lec M.F."/>
            <person name="Gruber M.A.M."/>
            <person name="Quinn O."/>
            <person name="Lovegrove M."/>
            <person name="Duncan E.J."/>
            <person name="Remnant E.J."/>
            <person name="Van Eeckhoven J."/>
            <person name="Graham B."/>
            <person name="Knapp R.A."/>
            <person name="Langford K.W."/>
            <person name="Kronenberg Z."/>
            <person name="Press M.O."/>
            <person name="Eacker S.M."/>
            <person name="Wilson-Rankin E.E."/>
            <person name="Purcell J."/>
            <person name="Lester P.J."/>
            <person name="Dearden P.K."/>
        </authorList>
    </citation>
    <scope>NUCLEOTIDE SEQUENCE</scope>
    <source>
        <strain evidence="2">Marl-1</strain>
    </source>
</reference>
<gene>
    <name evidence="2" type="ORF">HZH66_006442</name>
</gene>
<evidence type="ECO:0000256" key="1">
    <source>
        <dbReference type="SAM" id="MobiDB-lite"/>
    </source>
</evidence>
<feature type="compositionally biased region" description="Gly residues" evidence="1">
    <location>
        <begin position="62"/>
        <end position="81"/>
    </location>
</feature>
<proteinExistence type="predicted"/>
<dbReference type="EMBL" id="JACSEA010000006">
    <property type="protein sequence ID" value="KAF7398545.1"/>
    <property type="molecule type" value="Genomic_DNA"/>
</dbReference>